<keyword evidence="1" id="KW-0503">Monooxygenase</keyword>
<keyword evidence="1" id="KW-0560">Oxidoreductase</keyword>
<dbReference type="GO" id="GO:0004497">
    <property type="term" value="F:monooxygenase activity"/>
    <property type="evidence" value="ECO:0007669"/>
    <property type="project" value="UniProtKB-KW"/>
</dbReference>
<accession>A0ABY5BCT3</accession>
<dbReference type="SUPFAM" id="SSF51905">
    <property type="entry name" value="FAD/NAD(P)-binding domain"/>
    <property type="match status" value="1"/>
</dbReference>
<evidence type="ECO:0000313" key="1">
    <source>
        <dbReference type="EMBL" id="USS44229.1"/>
    </source>
</evidence>
<protein>
    <submittedName>
        <fullName evidence="1">FAD-dependent monooxygenase</fullName>
    </submittedName>
</protein>
<name>A0ABY5BCT3_BURGL</name>
<evidence type="ECO:0000313" key="2">
    <source>
        <dbReference type="Proteomes" id="UP001056386"/>
    </source>
</evidence>
<dbReference type="PANTHER" id="PTHR46865:SF2">
    <property type="entry name" value="MONOOXYGENASE"/>
    <property type="match status" value="1"/>
</dbReference>
<dbReference type="Gene3D" id="3.50.50.60">
    <property type="entry name" value="FAD/NAD(P)-binding domain"/>
    <property type="match status" value="1"/>
</dbReference>
<proteinExistence type="predicted"/>
<dbReference type="InterPro" id="IPR051704">
    <property type="entry name" value="FAD_aromatic-hydroxylase"/>
</dbReference>
<gene>
    <name evidence="1" type="ORF">NFI99_12295</name>
</gene>
<dbReference type="InterPro" id="IPR036188">
    <property type="entry name" value="FAD/NAD-bd_sf"/>
</dbReference>
<geneLocation type="plasmid" evidence="1 2">
    <name>unnamed1</name>
</geneLocation>
<dbReference type="Proteomes" id="UP001056386">
    <property type="component" value="Plasmid unnamed1"/>
</dbReference>
<keyword evidence="1" id="KW-0614">Plasmid</keyword>
<dbReference type="Gene3D" id="3.30.9.10">
    <property type="entry name" value="D-Amino Acid Oxidase, subunit A, domain 2"/>
    <property type="match status" value="1"/>
</dbReference>
<sequence length="158" mass="17431">MSDKMAWEIPRLLDEMDKASDFYFDSASQIKMPTWSKGRVSLVGDAAAGPTAFTGQGTSAAMVMAYVLAGELAEARGDYKTAFKRYEEVARPFADMNQNIIWQGKETQIPNSWDEVREQLAGIDLMKAGTPTPEGSLADIVQTAANSLDPKDYSRFYV</sequence>
<dbReference type="PANTHER" id="PTHR46865">
    <property type="entry name" value="OXIDOREDUCTASE-RELATED"/>
    <property type="match status" value="1"/>
</dbReference>
<dbReference type="EMBL" id="CP099584">
    <property type="protein sequence ID" value="USS44229.1"/>
    <property type="molecule type" value="Genomic_DNA"/>
</dbReference>
<keyword evidence="2" id="KW-1185">Reference proteome</keyword>
<organism evidence="1 2">
    <name type="scientific">Burkholderia glumae</name>
    <name type="common">Pseudomonas glumae</name>
    <dbReference type="NCBI Taxonomy" id="337"/>
    <lineage>
        <taxon>Bacteria</taxon>
        <taxon>Pseudomonadati</taxon>
        <taxon>Pseudomonadota</taxon>
        <taxon>Betaproteobacteria</taxon>
        <taxon>Burkholderiales</taxon>
        <taxon>Burkholderiaceae</taxon>
        <taxon>Burkholderia</taxon>
    </lineage>
</organism>
<dbReference type="RefSeq" id="WP_252836593.1">
    <property type="nucleotide sequence ID" value="NZ_CP099584.1"/>
</dbReference>
<reference evidence="1" key="1">
    <citation type="submission" date="2022-06" db="EMBL/GenBank/DDBJ databases">
        <title>Draft genome sequence of Burkholderia glumae strain GR20004 isolated from rice panicle showing bacterial panicle blight.</title>
        <authorList>
            <person name="Choi S.Y."/>
            <person name="Lee Y.H."/>
        </authorList>
    </citation>
    <scope>NUCLEOTIDE SEQUENCE</scope>
    <source>
        <strain evidence="1">GR20004</strain>
        <plasmid evidence="1">unnamed1</plasmid>
    </source>
</reference>